<protein>
    <submittedName>
        <fullName evidence="2">Uncharacterized protein</fullName>
    </submittedName>
</protein>
<comment type="caution">
    <text evidence="2">The sequence shown here is derived from an EMBL/GenBank/DDBJ whole genome shotgun (WGS) entry which is preliminary data.</text>
</comment>
<proteinExistence type="predicted"/>
<dbReference type="Proteomes" id="UP000699462">
    <property type="component" value="Unassembled WGS sequence"/>
</dbReference>
<reference evidence="2 3" key="1">
    <citation type="submission" date="2019-07" db="EMBL/GenBank/DDBJ databases">
        <title>Annotation for the trematode Paragonimus westermani.</title>
        <authorList>
            <person name="Choi Y.-J."/>
        </authorList>
    </citation>
    <scope>NUCLEOTIDE SEQUENCE [LARGE SCALE GENOMIC DNA]</scope>
    <source>
        <strain evidence="2">180907_Pwestermani</strain>
    </source>
</reference>
<gene>
    <name evidence="2" type="ORF">P879_01812</name>
</gene>
<feature type="region of interest" description="Disordered" evidence="1">
    <location>
        <begin position="16"/>
        <end position="35"/>
    </location>
</feature>
<organism evidence="2 3">
    <name type="scientific">Paragonimus westermani</name>
    <dbReference type="NCBI Taxonomy" id="34504"/>
    <lineage>
        <taxon>Eukaryota</taxon>
        <taxon>Metazoa</taxon>
        <taxon>Spiralia</taxon>
        <taxon>Lophotrochozoa</taxon>
        <taxon>Platyhelminthes</taxon>
        <taxon>Trematoda</taxon>
        <taxon>Digenea</taxon>
        <taxon>Plagiorchiida</taxon>
        <taxon>Troglotremata</taxon>
        <taxon>Troglotrematidae</taxon>
        <taxon>Paragonimus</taxon>
    </lineage>
</organism>
<feature type="compositionally biased region" description="Basic and acidic residues" evidence="1">
    <location>
        <begin position="21"/>
        <end position="33"/>
    </location>
</feature>
<sequence length="193" mass="21396">MNRIFYSLVYPQTSDKSTIQDSEKKSMTDRLDSDQLPTTCDLVNMQVHNPRVRQRAQQLAVGPMHTEDSMSDISSRASSIPNFSEGWDTSNELDFELTDAQRPLSSSAECSRATVVSVDDASAELNAKLTLLRQNTLTEASQLESEIDVMGDESVEHVTSTSETAFGTQIRTDSALDRSIQPQSKSSKKITRD</sequence>
<evidence type="ECO:0000313" key="2">
    <source>
        <dbReference type="EMBL" id="KAF8561411.1"/>
    </source>
</evidence>
<accession>A0A8T0D480</accession>
<evidence type="ECO:0000256" key="1">
    <source>
        <dbReference type="SAM" id="MobiDB-lite"/>
    </source>
</evidence>
<name>A0A8T0D480_9TREM</name>
<feature type="region of interest" description="Disordered" evidence="1">
    <location>
        <begin position="158"/>
        <end position="193"/>
    </location>
</feature>
<keyword evidence="3" id="KW-1185">Reference proteome</keyword>
<dbReference type="EMBL" id="JTDF01021765">
    <property type="protein sequence ID" value="KAF8561411.1"/>
    <property type="molecule type" value="Genomic_DNA"/>
</dbReference>
<feature type="compositionally biased region" description="Low complexity" evidence="1">
    <location>
        <begin position="71"/>
        <end position="80"/>
    </location>
</feature>
<feature type="compositionally biased region" description="Polar residues" evidence="1">
    <location>
        <begin position="158"/>
        <end position="172"/>
    </location>
</feature>
<feature type="region of interest" description="Disordered" evidence="1">
    <location>
        <begin position="65"/>
        <end position="85"/>
    </location>
</feature>
<evidence type="ECO:0000313" key="3">
    <source>
        <dbReference type="Proteomes" id="UP000699462"/>
    </source>
</evidence>
<dbReference type="AlphaFoldDB" id="A0A8T0D480"/>